<keyword evidence="3" id="KW-0238">DNA-binding</keyword>
<dbReference type="GO" id="GO:0003700">
    <property type="term" value="F:DNA-binding transcription factor activity"/>
    <property type="evidence" value="ECO:0007669"/>
    <property type="project" value="InterPro"/>
</dbReference>
<name>A0A0W8EZS0_9ZZZZ</name>
<dbReference type="InterPro" id="IPR029442">
    <property type="entry name" value="GyrI-like"/>
</dbReference>
<dbReference type="PANTHER" id="PTHR30204:SF69">
    <property type="entry name" value="MERR-FAMILY TRANSCRIPTIONAL REGULATOR"/>
    <property type="match status" value="1"/>
</dbReference>
<dbReference type="SMART" id="SM00871">
    <property type="entry name" value="AraC_E_bind"/>
    <property type="match status" value="1"/>
</dbReference>
<dbReference type="InterPro" id="IPR010499">
    <property type="entry name" value="AraC_E-bd"/>
</dbReference>
<dbReference type="InterPro" id="IPR009061">
    <property type="entry name" value="DNA-bd_dom_put_sf"/>
</dbReference>
<feature type="domain" description="HTH merR-type" evidence="5">
    <location>
        <begin position="5"/>
        <end position="75"/>
    </location>
</feature>
<comment type="caution">
    <text evidence="6">The sequence shown here is derived from an EMBL/GenBank/DDBJ whole genome shotgun (WGS) entry which is preliminary data.</text>
</comment>
<dbReference type="SUPFAM" id="SSF55136">
    <property type="entry name" value="Probable bacterial effector-binding domain"/>
    <property type="match status" value="1"/>
</dbReference>
<dbReference type="GO" id="GO:0003677">
    <property type="term" value="F:DNA binding"/>
    <property type="evidence" value="ECO:0007669"/>
    <property type="project" value="UniProtKB-KW"/>
</dbReference>
<dbReference type="EMBL" id="LNQE01001699">
    <property type="protein sequence ID" value="KUG14124.1"/>
    <property type="molecule type" value="Genomic_DNA"/>
</dbReference>
<evidence type="ECO:0000256" key="1">
    <source>
        <dbReference type="ARBA" id="ARBA00022491"/>
    </source>
</evidence>
<dbReference type="PANTHER" id="PTHR30204">
    <property type="entry name" value="REDOX-CYCLING DRUG-SENSING TRANSCRIPTIONAL ACTIVATOR SOXR"/>
    <property type="match status" value="1"/>
</dbReference>
<accession>A0A0W8EZS0</accession>
<proteinExistence type="predicted"/>
<keyword evidence="1" id="KW-0678">Repressor</keyword>
<dbReference type="Pfam" id="PF13411">
    <property type="entry name" value="MerR_1"/>
    <property type="match status" value="1"/>
</dbReference>
<evidence type="ECO:0000259" key="5">
    <source>
        <dbReference type="PROSITE" id="PS50937"/>
    </source>
</evidence>
<dbReference type="AlphaFoldDB" id="A0A0W8EZS0"/>
<evidence type="ECO:0000256" key="2">
    <source>
        <dbReference type="ARBA" id="ARBA00023015"/>
    </source>
</evidence>
<sequence length="281" mass="31341">MPADRITIGRFSSLTYLSQKALRLYDSRGILVPGGKDRFTGYRYYTVGQIEEALKIRMLCTLGFGLADIATILSALSAGDDETVRRLIDQRHQETTREIGRLEKIRSLLVERREFAELFAMNVSEPVIKEVPALRVISGRRTGTYESVCSEVSEALFAILFSPANQKNGVTITGPCMSLCYDEEYRETDADIEMAVPIHGPVTSDDPSFTVRTLPAARVISVVYRGPYEHDGFSVAFERAFRFAADQGLETDGPDRQIYLTNPDETPAEDLLTEIQIPVKG</sequence>
<dbReference type="InterPro" id="IPR047057">
    <property type="entry name" value="MerR_fam"/>
</dbReference>
<evidence type="ECO:0000256" key="4">
    <source>
        <dbReference type="ARBA" id="ARBA00023163"/>
    </source>
</evidence>
<keyword evidence="4" id="KW-0804">Transcription</keyword>
<organism evidence="6">
    <name type="scientific">hydrocarbon metagenome</name>
    <dbReference type="NCBI Taxonomy" id="938273"/>
    <lineage>
        <taxon>unclassified sequences</taxon>
        <taxon>metagenomes</taxon>
        <taxon>ecological metagenomes</taxon>
    </lineage>
</organism>
<dbReference type="PROSITE" id="PS50937">
    <property type="entry name" value="HTH_MERR_2"/>
    <property type="match status" value="1"/>
</dbReference>
<dbReference type="InterPro" id="IPR000551">
    <property type="entry name" value="MerR-type_HTH_dom"/>
</dbReference>
<keyword evidence="2" id="KW-0805">Transcription regulation</keyword>
<protein>
    <submittedName>
        <fullName evidence="6">Transcriptional regulator, merr family</fullName>
    </submittedName>
</protein>
<gene>
    <name evidence="6" type="ORF">ASZ90_016239</name>
</gene>
<dbReference type="SMART" id="SM00422">
    <property type="entry name" value="HTH_MERR"/>
    <property type="match status" value="1"/>
</dbReference>
<evidence type="ECO:0000256" key="3">
    <source>
        <dbReference type="ARBA" id="ARBA00023125"/>
    </source>
</evidence>
<evidence type="ECO:0000313" key="6">
    <source>
        <dbReference type="EMBL" id="KUG14124.1"/>
    </source>
</evidence>
<dbReference type="Gene3D" id="3.20.80.10">
    <property type="entry name" value="Regulatory factor, effector binding domain"/>
    <property type="match status" value="1"/>
</dbReference>
<reference evidence="6" key="1">
    <citation type="journal article" date="2015" name="Proc. Natl. Acad. Sci. U.S.A.">
        <title>Networks of energetic and metabolic interactions define dynamics in microbial communities.</title>
        <authorList>
            <person name="Embree M."/>
            <person name="Liu J.K."/>
            <person name="Al-Bassam M.M."/>
            <person name="Zengler K."/>
        </authorList>
    </citation>
    <scope>NUCLEOTIDE SEQUENCE</scope>
</reference>
<dbReference type="Pfam" id="PF06445">
    <property type="entry name" value="GyrI-like"/>
    <property type="match status" value="1"/>
</dbReference>
<dbReference type="InterPro" id="IPR011256">
    <property type="entry name" value="Reg_factor_effector_dom_sf"/>
</dbReference>
<dbReference type="SUPFAM" id="SSF46955">
    <property type="entry name" value="Putative DNA-binding domain"/>
    <property type="match status" value="1"/>
</dbReference>
<dbReference type="Gene3D" id="1.10.1660.10">
    <property type="match status" value="1"/>
</dbReference>